<dbReference type="InterPro" id="IPR050157">
    <property type="entry name" value="PSI_iron-sulfur_center"/>
</dbReference>
<dbReference type="InterPro" id="IPR017896">
    <property type="entry name" value="4Fe4S_Fe-S-bd"/>
</dbReference>
<evidence type="ECO:0000256" key="4">
    <source>
        <dbReference type="ARBA" id="ARBA00023014"/>
    </source>
</evidence>
<evidence type="ECO:0000313" key="7">
    <source>
        <dbReference type="Proteomes" id="UP001366166"/>
    </source>
</evidence>
<feature type="domain" description="4Fe-4S ferredoxin-type" evidence="5">
    <location>
        <begin position="300"/>
        <end position="329"/>
    </location>
</feature>
<dbReference type="GO" id="GO:0051539">
    <property type="term" value="F:4 iron, 4 sulfur cluster binding"/>
    <property type="evidence" value="ECO:0007669"/>
    <property type="project" value="UniProtKB-KW"/>
</dbReference>
<evidence type="ECO:0000259" key="5">
    <source>
        <dbReference type="PROSITE" id="PS51379"/>
    </source>
</evidence>
<evidence type="ECO:0000256" key="2">
    <source>
        <dbReference type="ARBA" id="ARBA00022723"/>
    </source>
</evidence>
<proteinExistence type="predicted"/>
<evidence type="ECO:0000313" key="6">
    <source>
        <dbReference type="EMBL" id="BEQ16600.1"/>
    </source>
</evidence>
<sequence length="377" mass="41369">MARDVYQKLAKHLDGLPGGYPPTEDGVELKILQKLFTPEQAELALHCTLIPEEARVIARRAGLGLEAAKERLEEMVDQGLILGIYPPGREALYMAAQYVIGIWEYHVNDLDPELIALMNAYIPTLFEAGIWQKAPQLRTIPVGKSIEAKQHIMPYEEAENLIRSQSKILVAPCICRREHAMVGQGCDKPEETCLVFGAGAYYYQRRGVGREIDQEEALAILQKADEAGLVLQPSNAQKPINLCCCCGCCCQVLKTLKRQPRPAELAASPFVAAADPDECIGCGVCLDRCQMEALSLDDEDKVVLDLDRCIGCGLCVSTCPSGALSLERKPEDAQKRVPGNVKEMYLDMAKARGTMGGGKMAMMGLKSKMDRLLASKK</sequence>
<reference evidence="7" key="1">
    <citation type="journal article" date="2023" name="Arch. Microbiol.">
        <title>Desulfoferula mesophilus gen. nov. sp. nov., a mesophilic sulfate-reducing bacterium isolated from a brackish lake sediment.</title>
        <authorList>
            <person name="Watanabe T."/>
            <person name="Yabe T."/>
            <person name="Tsuji J.M."/>
            <person name="Fukui M."/>
        </authorList>
    </citation>
    <scope>NUCLEOTIDE SEQUENCE [LARGE SCALE GENOMIC DNA]</scope>
    <source>
        <strain evidence="7">12FAK</strain>
    </source>
</reference>
<dbReference type="KEGG" id="dmp:FAK_36660"/>
<dbReference type="Proteomes" id="UP001366166">
    <property type="component" value="Chromosome"/>
</dbReference>
<dbReference type="SUPFAM" id="SSF54862">
    <property type="entry name" value="4Fe-4S ferredoxins"/>
    <property type="match status" value="1"/>
</dbReference>
<dbReference type="Gene3D" id="3.30.70.20">
    <property type="match status" value="1"/>
</dbReference>
<keyword evidence="7" id="KW-1185">Reference proteome</keyword>
<name>A0AAU9EYL7_9BACT</name>
<accession>A0AAU9EYL7</accession>
<dbReference type="AlphaFoldDB" id="A0AAU9EYL7"/>
<feature type="domain" description="4Fe-4S ferredoxin-type" evidence="5">
    <location>
        <begin position="270"/>
        <end position="299"/>
    </location>
</feature>
<organism evidence="6 7">
    <name type="scientific">Desulfoferula mesophila</name>
    <dbReference type="NCBI Taxonomy" id="3058419"/>
    <lineage>
        <taxon>Bacteria</taxon>
        <taxon>Pseudomonadati</taxon>
        <taxon>Thermodesulfobacteriota</taxon>
        <taxon>Desulfarculia</taxon>
        <taxon>Desulfarculales</taxon>
        <taxon>Desulfarculaceae</taxon>
        <taxon>Desulfoferula</taxon>
    </lineage>
</organism>
<evidence type="ECO:0000256" key="1">
    <source>
        <dbReference type="ARBA" id="ARBA00022485"/>
    </source>
</evidence>
<gene>
    <name evidence="6" type="ORF">FAK_36660</name>
</gene>
<dbReference type="GO" id="GO:0046872">
    <property type="term" value="F:metal ion binding"/>
    <property type="evidence" value="ECO:0007669"/>
    <property type="project" value="UniProtKB-KW"/>
</dbReference>
<dbReference type="PROSITE" id="PS51379">
    <property type="entry name" value="4FE4S_FER_2"/>
    <property type="match status" value="2"/>
</dbReference>
<dbReference type="InterPro" id="IPR017900">
    <property type="entry name" value="4Fe4S_Fe_S_CS"/>
</dbReference>
<dbReference type="PANTHER" id="PTHR24960">
    <property type="entry name" value="PHOTOSYSTEM I IRON-SULFUR CENTER-RELATED"/>
    <property type="match status" value="1"/>
</dbReference>
<dbReference type="PROSITE" id="PS00198">
    <property type="entry name" value="4FE4S_FER_1"/>
    <property type="match status" value="1"/>
</dbReference>
<keyword evidence="2" id="KW-0479">Metal-binding</keyword>
<keyword evidence="1" id="KW-0004">4Fe-4S</keyword>
<dbReference type="EMBL" id="AP028679">
    <property type="protein sequence ID" value="BEQ16600.1"/>
    <property type="molecule type" value="Genomic_DNA"/>
</dbReference>
<dbReference type="PANTHER" id="PTHR24960:SF79">
    <property type="entry name" value="PHOTOSYSTEM I IRON-SULFUR CENTER"/>
    <property type="match status" value="1"/>
</dbReference>
<protein>
    <submittedName>
        <fullName evidence="6">(4Fe-4S)-binding protein</fullName>
    </submittedName>
</protein>
<keyword evidence="4" id="KW-0411">Iron-sulfur</keyword>
<dbReference type="Pfam" id="PF12838">
    <property type="entry name" value="Fer4_7"/>
    <property type="match status" value="1"/>
</dbReference>
<evidence type="ECO:0000256" key="3">
    <source>
        <dbReference type="ARBA" id="ARBA00023004"/>
    </source>
</evidence>
<dbReference type="RefSeq" id="WP_338602660.1">
    <property type="nucleotide sequence ID" value="NZ_AP028679.1"/>
</dbReference>
<keyword evidence="3" id="KW-0408">Iron</keyword>